<reference evidence="7 8" key="1">
    <citation type="journal article" date="2021" name="Cell">
        <title>Tracing the genetic footprints of vertebrate landing in non-teleost ray-finned fishes.</title>
        <authorList>
            <person name="Bi X."/>
            <person name="Wang K."/>
            <person name="Yang L."/>
            <person name="Pan H."/>
            <person name="Jiang H."/>
            <person name="Wei Q."/>
            <person name="Fang M."/>
            <person name="Yu H."/>
            <person name="Zhu C."/>
            <person name="Cai Y."/>
            <person name="He Y."/>
            <person name="Gan X."/>
            <person name="Zeng H."/>
            <person name="Yu D."/>
            <person name="Zhu Y."/>
            <person name="Jiang H."/>
            <person name="Qiu Q."/>
            <person name="Yang H."/>
            <person name="Zhang Y.E."/>
            <person name="Wang W."/>
            <person name="Zhu M."/>
            <person name="He S."/>
            <person name="Zhang G."/>
        </authorList>
    </citation>
    <scope>NUCLEOTIDE SEQUENCE [LARGE SCALE GENOMIC DNA]</scope>
    <source>
        <strain evidence="7">Bchr_013</strain>
    </source>
</reference>
<dbReference type="SMART" id="SM00408">
    <property type="entry name" value="IGc2"/>
    <property type="match status" value="1"/>
</dbReference>
<evidence type="ECO:0000313" key="7">
    <source>
        <dbReference type="EMBL" id="KAG2458654.1"/>
    </source>
</evidence>
<name>A0A8X8BKX9_POLSE</name>
<dbReference type="EMBL" id="JAATIS010006862">
    <property type="protein sequence ID" value="KAG2458654.1"/>
    <property type="molecule type" value="Genomic_DNA"/>
</dbReference>
<dbReference type="Pfam" id="PF13927">
    <property type="entry name" value="Ig_3"/>
    <property type="match status" value="1"/>
</dbReference>
<sequence length="158" mass="17016">MNGKERKERRRLLESTEQEKAGESERARKELVSNVTITAKPGQPIENKNFSLTCDASGQVDSIHWVKNDQPVSPFGHITLSADSKTLSFNPVLRSDNGGYKCTASNPVSKMSSEVYTLTVSYGPEQVSISGSSDVTVGAEVKLTCSAVSQPLLSLPGI</sequence>
<dbReference type="PANTHER" id="PTHR44337">
    <property type="entry name" value="CARCINOEMBRYONIC ANTIGEN-RELATED CELL ADHESION MOLECULE 8"/>
    <property type="match status" value="1"/>
</dbReference>
<dbReference type="PANTHER" id="PTHR44337:SF20">
    <property type="entry name" value="CARCINOEMBRYONIC ANTIGEN-RELATED CELL ADHESION MOLECULE 5-RELATED"/>
    <property type="match status" value="1"/>
</dbReference>
<dbReference type="InterPro" id="IPR003599">
    <property type="entry name" value="Ig_sub"/>
</dbReference>
<dbReference type="InterPro" id="IPR052598">
    <property type="entry name" value="IgSF_CEA-related"/>
</dbReference>
<dbReference type="SUPFAM" id="SSF48726">
    <property type="entry name" value="Immunoglobulin"/>
    <property type="match status" value="1"/>
</dbReference>
<keyword evidence="3" id="KW-0325">Glycoprotein</keyword>
<dbReference type="AlphaFoldDB" id="A0A8X8BKX9"/>
<evidence type="ECO:0000256" key="1">
    <source>
        <dbReference type="ARBA" id="ARBA00022729"/>
    </source>
</evidence>
<keyword evidence="8" id="KW-1185">Reference proteome</keyword>
<evidence type="ECO:0000256" key="3">
    <source>
        <dbReference type="ARBA" id="ARBA00023180"/>
    </source>
</evidence>
<keyword evidence="4" id="KW-0393">Immunoglobulin domain</keyword>
<dbReference type="Proteomes" id="UP000886611">
    <property type="component" value="Unassembled WGS sequence"/>
</dbReference>
<dbReference type="Gene3D" id="2.60.40.10">
    <property type="entry name" value="Immunoglobulins"/>
    <property type="match status" value="1"/>
</dbReference>
<evidence type="ECO:0000259" key="6">
    <source>
        <dbReference type="PROSITE" id="PS50835"/>
    </source>
</evidence>
<comment type="caution">
    <text evidence="7">The sequence shown here is derived from an EMBL/GenBank/DDBJ whole genome shotgun (WGS) entry which is preliminary data.</text>
</comment>
<accession>A0A8X8BKX9</accession>
<feature type="domain" description="Ig-like" evidence="6">
    <location>
        <begin position="30"/>
        <end position="121"/>
    </location>
</feature>
<feature type="region of interest" description="Disordered" evidence="5">
    <location>
        <begin position="1"/>
        <end position="29"/>
    </location>
</feature>
<evidence type="ECO:0000256" key="5">
    <source>
        <dbReference type="SAM" id="MobiDB-lite"/>
    </source>
</evidence>
<gene>
    <name evidence="7" type="primary">Ceacam20_2</name>
    <name evidence="7" type="ORF">GTO96_0015985</name>
</gene>
<feature type="non-terminal residue" evidence="7">
    <location>
        <position position="158"/>
    </location>
</feature>
<dbReference type="InterPro" id="IPR013783">
    <property type="entry name" value="Ig-like_fold"/>
</dbReference>
<feature type="non-terminal residue" evidence="7">
    <location>
        <position position="1"/>
    </location>
</feature>
<organism evidence="7 8">
    <name type="scientific">Polypterus senegalus</name>
    <name type="common">Senegal bichir</name>
    <dbReference type="NCBI Taxonomy" id="55291"/>
    <lineage>
        <taxon>Eukaryota</taxon>
        <taxon>Metazoa</taxon>
        <taxon>Chordata</taxon>
        <taxon>Craniata</taxon>
        <taxon>Vertebrata</taxon>
        <taxon>Euteleostomi</taxon>
        <taxon>Actinopterygii</taxon>
        <taxon>Polypteriformes</taxon>
        <taxon>Polypteridae</taxon>
        <taxon>Polypterus</taxon>
    </lineage>
</organism>
<dbReference type="SMART" id="SM00409">
    <property type="entry name" value="IG"/>
    <property type="match status" value="1"/>
</dbReference>
<evidence type="ECO:0000256" key="4">
    <source>
        <dbReference type="ARBA" id="ARBA00023319"/>
    </source>
</evidence>
<keyword evidence="2" id="KW-1015">Disulfide bond</keyword>
<evidence type="ECO:0000313" key="8">
    <source>
        <dbReference type="Proteomes" id="UP000886611"/>
    </source>
</evidence>
<proteinExistence type="predicted"/>
<evidence type="ECO:0000256" key="2">
    <source>
        <dbReference type="ARBA" id="ARBA00023157"/>
    </source>
</evidence>
<dbReference type="InterPro" id="IPR003598">
    <property type="entry name" value="Ig_sub2"/>
</dbReference>
<dbReference type="InterPro" id="IPR007110">
    <property type="entry name" value="Ig-like_dom"/>
</dbReference>
<dbReference type="PROSITE" id="PS50835">
    <property type="entry name" value="IG_LIKE"/>
    <property type="match status" value="1"/>
</dbReference>
<dbReference type="InterPro" id="IPR036179">
    <property type="entry name" value="Ig-like_dom_sf"/>
</dbReference>
<protein>
    <submittedName>
        <fullName evidence="7">CEA20 protein</fullName>
    </submittedName>
</protein>
<keyword evidence="1" id="KW-0732">Signal</keyword>